<dbReference type="PANTHER" id="PTHR10584:SF166">
    <property type="entry name" value="RIBOKINASE"/>
    <property type="match status" value="1"/>
</dbReference>
<keyword evidence="1" id="KW-0808">Transferase</keyword>
<evidence type="ECO:0000313" key="4">
    <source>
        <dbReference type="EMBL" id="ODG91107.1"/>
    </source>
</evidence>
<name>A0ABX2ZRI4_9BACI</name>
<protein>
    <submittedName>
        <fullName evidence="4">Kinase</fullName>
    </submittedName>
</protein>
<dbReference type="InterPro" id="IPR011611">
    <property type="entry name" value="PfkB_dom"/>
</dbReference>
<dbReference type="EMBL" id="MDKC01000032">
    <property type="protein sequence ID" value="ODG91107.1"/>
    <property type="molecule type" value="Genomic_DNA"/>
</dbReference>
<keyword evidence="5" id="KW-1185">Reference proteome</keyword>
<gene>
    <name evidence="4" type="ORF">BED47_08765</name>
</gene>
<dbReference type="Gene3D" id="3.40.1190.20">
    <property type="match status" value="1"/>
</dbReference>
<comment type="caution">
    <text evidence="4">The sequence shown here is derived from an EMBL/GenBank/DDBJ whole genome shotgun (WGS) entry which is preliminary data.</text>
</comment>
<proteinExistence type="predicted"/>
<evidence type="ECO:0000259" key="3">
    <source>
        <dbReference type="Pfam" id="PF00294"/>
    </source>
</evidence>
<reference evidence="4 5" key="1">
    <citation type="submission" date="2016-07" db="EMBL/GenBank/DDBJ databases">
        <authorList>
            <person name="Townsley L."/>
            <person name="Shank E.A."/>
        </authorList>
    </citation>
    <scope>NUCLEOTIDE SEQUENCE [LARGE SCALE GENOMIC DNA]</scope>
    <source>
        <strain evidence="4 5">CH01</strain>
    </source>
</reference>
<accession>A0ABX2ZRI4</accession>
<organism evidence="4 5">
    <name type="scientific">Gottfriedia luciferensis</name>
    <dbReference type="NCBI Taxonomy" id="178774"/>
    <lineage>
        <taxon>Bacteria</taxon>
        <taxon>Bacillati</taxon>
        <taxon>Bacillota</taxon>
        <taxon>Bacilli</taxon>
        <taxon>Bacillales</taxon>
        <taxon>Bacillaceae</taxon>
        <taxon>Gottfriedia</taxon>
    </lineage>
</organism>
<dbReference type="Proteomes" id="UP000094580">
    <property type="component" value="Unassembled WGS sequence"/>
</dbReference>
<feature type="domain" description="Carbohydrate kinase PfkB" evidence="3">
    <location>
        <begin position="8"/>
        <end position="296"/>
    </location>
</feature>
<evidence type="ECO:0000256" key="1">
    <source>
        <dbReference type="ARBA" id="ARBA00022679"/>
    </source>
</evidence>
<evidence type="ECO:0000313" key="5">
    <source>
        <dbReference type="Proteomes" id="UP000094580"/>
    </source>
</evidence>
<evidence type="ECO:0000256" key="2">
    <source>
        <dbReference type="ARBA" id="ARBA00022777"/>
    </source>
</evidence>
<dbReference type="Pfam" id="PF00294">
    <property type="entry name" value="PfkB"/>
    <property type="match status" value="1"/>
</dbReference>
<dbReference type="RefSeq" id="WP_069034477.1">
    <property type="nucleotide sequence ID" value="NZ_MDKC01000032.1"/>
</dbReference>
<dbReference type="SUPFAM" id="SSF53613">
    <property type="entry name" value="Ribokinase-like"/>
    <property type="match status" value="1"/>
</dbReference>
<dbReference type="InterPro" id="IPR029056">
    <property type="entry name" value="Ribokinase-like"/>
</dbReference>
<dbReference type="PANTHER" id="PTHR10584">
    <property type="entry name" value="SUGAR KINASE"/>
    <property type="match status" value="1"/>
</dbReference>
<dbReference type="GO" id="GO:0016301">
    <property type="term" value="F:kinase activity"/>
    <property type="evidence" value="ECO:0007669"/>
    <property type="project" value="UniProtKB-KW"/>
</dbReference>
<sequence>MTIPYDPYILVFGVSICDIIGFTKKNYRPYDSNPGSVKVSFGGVCRNIAENMAKINLNTKFISVIGDDINGINMLNHAKNMNIDMEDTLIIKGESTPTYLAILNESGEMVSAVVDLDITNNFTEEFIDSKAEVIRNAEYMVVDADNPSILAYLLTNFHNETKFILDPVSASKASKIKDYIQYFHTIKPNRHEAEVLCGFEITSVEDVRRAGRYFRELGVTNVFISLDAEGIYYNDGIEEGIIQADGVSVVNVTGAGDALVAGIGYGYMNNMSIVDTVKYSVSMSSITISHVDTINPNMCCNVVDHHINELNWIEMQF</sequence>
<dbReference type="CDD" id="cd01941">
    <property type="entry name" value="YeiC_kinase_like"/>
    <property type="match status" value="1"/>
</dbReference>
<keyword evidence="2 4" id="KW-0418">Kinase</keyword>